<keyword evidence="3" id="KW-0413">Isomerase</keyword>
<evidence type="ECO:0000313" key="3">
    <source>
        <dbReference type="EMBL" id="MTE21748.1"/>
    </source>
</evidence>
<dbReference type="Gene3D" id="3.90.226.10">
    <property type="entry name" value="2-enoyl-CoA Hydratase, Chain A, domain 1"/>
    <property type="match status" value="1"/>
</dbReference>
<organism evidence="3 4">
    <name type="scientific">Streptomyces taklimakanensis</name>
    <dbReference type="NCBI Taxonomy" id="2569853"/>
    <lineage>
        <taxon>Bacteria</taxon>
        <taxon>Bacillati</taxon>
        <taxon>Actinomycetota</taxon>
        <taxon>Actinomycetes</taxon>
        <taxon>Kitasatosporales</taxon>
        <taxon>Streptomycetaceae</taxon>
        <taxon>Streptomyces</taxon>
    </lineage>
</organism>
<dbReference type="AlphaFoldDB" id="A0A6G2BHK9"/>
<dbReference type="InterPro" id="IPR018376">
    <property type="entry name" value="Enoyl-CoA_hyd/isom_CS"/>
</dbReference>
<accession>A0A6G2BHK9</accession>
<dbReference type="EMBL" id="WIXO01000001">
    <property type="protein sequence ID" value="MTE21748.1"/>
    <property type="molecule type" value="Genomic_DNA"/>
</dbReference>
<comment type="similarity">
    <text evidence="1 2">Belongs to the enoyl-CoA hydratase/isomerase family.</text>
</comment>
<dbReference type="RefSeq" id="WP_162466550.1">
    <property type="nucleotide sequence ID" value="NZ_WIXO01000001.1"/>
</dbReference>
<protein>
    <submittedName>
        <fullName evidence="3">Enoyl-CoA hydratase/isomerase family protein</fullName>
    </submittedName>
</protein>
<comment type="caution">
    <text evidence="3">The sequence shown here is derived from an EMBL/GenBank/DDBJ whole genome shotgun (WGS) entry which is preliminary data.</text>
</comment>
<dbReference type="Proteomes" id="UP000473014">
    <property type="component" value="Unassembled WGS sequence"/>
</dbReference>
<evidence type="ECO:0000256" key="2">
    <source>
        <dbReference type="RuleBase" id="RU003707"/>
    </source>
</evidence>
<keyword evidence="4" id="KW-1185">Reference proteome</keyword>
<sequence>MEESVTTSVPGHLKTVLVEQRGPVLKVRLNSPETGNTLSADLLDELLSVLAPLNDRPETRVVVLSGEGDDFCLGADREEFAASLGTDPTGAELRAIMDRARRVCEALDTANAITVARLHGRVVGAGLALAVFCDLRVGADTCRFRLPEVALGVAPAWGGVLPRLLNEAGAAAVRELILTCAPFDAARARRMSLLHKVVPADELDAAVEAWTGPLLRRPPGALPLAKHLLGAYSRGGRLADGGLLDAHLLSATAAAAAGAAARGGTSG</sequence>
<dbReference type="InterPro" id="IPR001753">
    <property type="entry name" value="Enoyl-CoA_hydra/iso"/>
</dbReference>
<name>A0A6G2BHK9_9ACTN</name>
<dbReference type="InterPro" id="IPR029045">
    <property type="entry name" value="ClpP/crotonase-like_dom_sf"/>
</dbReference>
<reference evidence="3 4" key="1">
    <citation type="submission" date="2019-11" db="EMBL/GenBank/DDBJ databases">
        <authorList>
            <person name="Yuan L."/>
        </authorList>
    </citation>
    <scope>NUCLEOTIDE SEQUENCE [LARGE SCALE GENOMIC DNA]</scope>
    <source>
        <strain evidence="3 4">TRM43335</strain>
    </source>
</reference>
<dbReference type="PANTHER" id="PTHR42964">
    <property type="entry name" value="ENOYL-COA HYDRATASE"/>
    <property type="match status" value="1"/>
</dbReference>
<dbReference type="InterPro" id="IPR051683">
    <property type="entry name" value="Enoyl-CoA_Hydratase/Isomerase"/>
</dbReference>
<evidence type="ECO:0000313" key="4">
    <source>
        <dbReference type="Proteomes" id="UP000473014"/>
    </source>
</evidence>
<dbReference type="PROSITE" id="PS00166">
    <property type="entry name" value="ENOYL_COA_HYDRATASE"/>
    <property type="match status" value="1"/>
</dbReference>
<dbReference type="SUPFAM" id="SSF52096">
    <property type="entry name" value="ClpP/crotonase"/>
    <property type="match status" value="1"/>
</dbReference>
<dbReference type="PANTHER" id="PTHR42964:SF1">
    <property type="entry name" value="POLYKETIDE BIOSYNTHESIS ENOYL-COA HYDRATASE PKSH-RELATED"/>
    <property type="match status" value="1"/>
</dbReference>
<proteinExistence type="inferred from homology"/>
<evidence type="ECO:0000256" key="1">
    <source>
        <dbReference type="ARBA" id="ARBA00005254"/>
    </source>
</evidence>
<dbReference type="GO" id="GO:0016853">
    <property type="term" value="F:isomerase activity"/>
    <property type="evidence" value="ECO:0007669"/>
    <property type="project" value="UniProtKB-KW"/>
</dbReference>
<dbReference type="CDD" id="cd06558">
    <property type="entry name" value="crotonase-like"/>
    <property type="match status" value="1"/>
</dbReference>
<dbReference type="Pfam" id="PF00378">
    <property type="entry name" value="ECH_1"/>
    <property type="match status" value="1"/>
</dbReference>
<gene>
    <name evidence="3" type="ORF">F0L17_22055</name>
</gene>